<dbReference type="GO" id="GO:0016627">
    <property type="term" value="F:oxidoreductase activity, acting on the CH-CH group of donors"/>
    <property type="evidence" value="ECO:0007669"/>
    <property type="project" value="InterPro"/>
</dbReference>
<dbReference type="InterPro" id="IPR009100">
    <property type="entry name" value="AcylCoA_DH/oxidase_NM_dom_sf"/>
</dbReference>
<organism evidence="10 11">
    <name type="scientific">Nocardia veterana</name>
    <dbReference type="NCBI Taxonomy" id="132249"/>
    <lineage>
        <taxon>Bacteria</taxon>
        <taxon>Bacillati</taxon>
        <taxon>Actinomycetota</taxon>
        <taxon>Actinomycetes</taxon>
        <taxon>Mycobacteriales</taxon>
        <taxon>Nocardiaceae</taxon>
        <taxon>Nocardia</taxon>
    </lineage>
</organism>
<protein>
    <submittedName>
        <fullName evidence="10">Acyl-CoA dehydrogenase</fullName>
    </submittedName>
</protein>
<evidence type="ECO:0000256" key="5">
    <source>
        <dbReference type="ARBA" id="ARBA00023002"/>
    </source>
</evidence>
<evidence type="ECO:0000256" key="3">
    <source>
        <dbReference type="ARBA" id="ARBA00022630"/>
    </source>
</evidence>
<comment type="cofactor">
    <cofactor evidence="1 6">
        <name>FAD</name>
        <dbReference type="ChEBI" id="CHEBI:57692"/>
    </cofactor>
</comment>
<feature type="domain" description="Acyl-CoA dehydrogenase/oxidase C-terminal" evidence="7">
    <location>
        <begin position="232"/>
        <end position="373"/>
    </location>
</feature>
<dbReference type="InterPro" id="IPR046373">
    <property type="entry name" value="Acyl-CoA_Oxase/DH_mid-dom_sf"/>
</dbReference>
<dbReference type="InterPro" id="IPR037069">
    <property type="entry name" value="AcylCoA_DH/ox_N_sf"/>
</dbReference>
<dbReference type="RefSeq" id="WP_040724283.1">
    <property type="nucleotide sequence ID" value="NZ_JAAXPE010000021.1"/>
</dbReference>
<proteinExistence type="inferred from homology"/>
<dbReference type="InterPro" id="IPR009075">
    <property type="entry name" value="AcylCo_DH/oxidase_C"/>
</dbReference>
<sequence>MAVPSTVAEARKGFRSWLVSNKAELEQFRETGGEVTAVFERLRLLQRMLYDAGWIRLGWPESIGGLGGRPILRSIVSEELAAAGYPPPFSFATQEVLGPAVAEFARPEFAAEVLPRLLRGDETWCQGFSEPGAGSDLASLRLKAVATEGGWRVSGEKIWTSWAQFADRCVLLARTGSVESAHRGISAFLLDMDTPGIQVSPLRSMNGDDEFCSLYFDDVLIPEDRLLGSVDGGWAVAMYVLAGERGAAAWQRQIWLRSRLTELATKQPAVVDDGVIGEAFELLTALRLLSRRTVAALSDGRPVGATTSLDKLAMSTVEKFLFDAALAGLDSDIVFGGSASAEAWRNDYLYSRASSIYGGAAEIQRNIIAERLLGLPR</sequence>
<dbReference type="AlphaFoldDB" id="A0A7X6LZZ3"/>
<gene>
    <name evidence="10" type="ORF">HGA07_19045</name>
</gene>
<dbReference type="InterPro" id="IPR036250">
    <property type="entry name" value="AcylCo_DH-like_C"/>
</dbReference>
<evidence type="ECO:0000259" key="8">
    <source>
        <dbReference type="Pfam" id="PF02770"/>
    </source>
</evidence>
<keyword evidence="4 6" id="KW-0274">FAD</keyword>
<dbReference type="Pfam" id="PF02770">
    <property type="entry name" value="Acyl-CoA_dh_M"/>
    <property type="match status" value="1"/>
</dbReference>
<dbReference type="GO" id="GO:0005886">
    <property type="term" value="C:plasma membrane"/>
    <property type="evidence" value="ECO:0007669"/>
    <property type="project" value="TreeGrafter"/>
</dbReference>
<comment type="similarity">
    <text evidence="2 6">Belongs to the acyl-CoA dehydrogenase family.</text>
</comment>
<accession>A0A7X6LZZ3</accession>
<dbReference type="FunFam" id="2.40.110.10:FF:000011">
    <property type="entry name" value="Acyl-CoA dehydrogenase FadE34"/>
    <property type="match status" value="1"/>
</dbReference>
<dbReference type="Gene3D" id="1.10.540.10">
    <property type="entry name" value="Acyl-CoA dehydrogenase/oxidase, N-terminal domain"/>
    <property type="match status" value="1"/>
</dbReference>
<dbReference type="Gene3D" id="1.20.140.10">
    <property type="entry name" value="Butyryl-CoA Dehydrogenase, subunit A, domain 3"/>
    <property type="match status" value="1"/>
</dbReference>
<name>A0A7X6LZZ3_9NOCA</name>
<dbReference type="SUPFAM" id="SSF56645">
    <property type="entry name" value="Acyl-CoA dehydrogenase NM domain-like"/>
    <property type="match status" value="1"/>
</dbReference>
<keyword evidence="3 6" id="KW-0285">Flavoprotein</keyword>
<dbReference type="EMBL" id="JAAXPE010000021">
    <property type="protein sequence ID" value="NKY87718.1"/>
    <property type="molecule type" value="Genomic_DNA"/>
</dbReference>
<evidence type="ECO:0000256" key="6">
    <source>
        <dbReference type="RuleBase" id="RU362125"/>
    </source>
</evidence>
<evidence type="ECO:0000256" key="4">
    <source>
        <dbReference type="ARBA" id="ARBA00022827"/>
    </source>
</evidence>
<keyword evidence="11" id="KW-1185">Reference proteome</keyword>
<reference evidence="10 11" key="1">
    <citation type="submission" date="2020-04" db="EMBL/GenBank/DDBJ databases">
        <title>MicrobeNet Type strains.</title>
        <authorList>
            <person name="Nicholson A.C."/>
        </authorList>
    </citation>
    <scope>NUCLEOTIDE SEQUENCE [LARGE SCALE GENOMIC DNA]</scope>
    <source>
        <strain evidence="10 11">DSM 44445</strain>
    </source>
</reference>
<keyword evidence="5 6" id="KW-0560">Oxidoreductase</keyword>
<dbReference type="PANTHER" id="PTHR43292:SF3">
    <property type="entry name" value="ACYL-COA DEHYDROGENASE FADE29"/>
    <property type="match status" value="1"/>
</dbReference>
<dbReference type="SUPFAM" id="SSF47203">
    <property type="entry name" value="Acyl-CoA dehydrogenase C-terminal domain-like"/>
    <property type="match status" value="1"/>
</dbReference>
<evidence type="ECO:0000259" key="7">
    <source>
        <dbReference type="Pfam" id="PF00441"/>
    </source>
</evidence>
<dbReference type="Proteomes" id="UP000523447">
    <property type="component" value="Unassembled WGS sequence"/>
</dbReference>
<comment type="caution">
    <text evidence="10">The sequence shown here is derived from an EMBL/GenBank/DDBJ whole genome shotgun (WGS) entry which is preliminary data.</text>
</comment>
<evidence type="ECO:0000313" key="11">
    <source>
        <dbReference type="Proteomes" id="UP000523447"/>
    </source>
</evidence>
<dbReference type="PANTHER" id="PTHR43292">
    <property type="entry name" value="ACYL-COA DEHYDROGENASE"/>
    <property type="match status" value="1"/>
</dbReference>
<feature type="domain" description="Acyl-CoA dehydrogenase/oxidase N-terminal" evidence="9">
    <location>
        <begin position="45"/>
        <end position="121"/>
    </location>
</feature>
<evidence type="ECO:0000259" key="9">
    <source>
        <dbReference type="Pfam" id="PF02771"/>
    </source>
</evidence>
<dbReference type="InterPro" id="IPR006091">
    <property type="entry name" value="Acyl-CoA_Oxase/DH_mid-dom"/>
</dbReference>
<dbReference type="InterPro" id="IPR013786">
    <property type="entry name" value="AcylCoA_DH/ox_N"/>
</dbReference>
<dbReference type="Pfam" id="PF02771">
    <property type="entry name" value="Acyl-CoA_dh_N"/>
    <property type="match status" value="1"/>
</dbReference>
<evidence type="ECO:0000256" key="2">
    <source>
        <dbReference type="ARBA" id="ARBA00009347"/>
    </source>
</evidence>
<evidence type="ECO:0000256" key="1">
    <source>
        <dbReference type="ARBA" id="ARBA00001974"/>
    </source>
</evidence>
<evidence type="ECO:0000313" key="10">
    <source>
        <dbReference type="EMBL" id="NKY87718.1"/>
    </source>
</evidence>
<dbReference type="Pfam" id="PF00441">
    <property type="entry name" value="Acyl-CoA_dh_1"/>
    <property type="match status" value="1"/>
</dbReference>
<dbReference type="InterPro" id="IPR052161">
    <property type="entry name" value="Mycobact_Acyl-CoA_DH"/>
</dbReference>
<dbReference type="Gene3D" id="2.40.110.10">
    <property type="entry name" value="Butyryl-CoA Dehydrogenase, subunit A, domain 2"/>
    <property type="match status" value="1"/>
</dbReference>
<dbReference type="GO" id="GO:0050660">
    <property type="term" value="F:flavin adenine dinucleotide binding"/>
    <property type="evidence" value="ECO:0007669"/>
    <property type="project" value="InterPro"/>
</dbReference>
<feature type="domain" description="Acyl-CoA oxidase/dehydrogenase middle" evidence="8">
    <location>
        <begin position="125"/>
        <end position="219"/>
    </location>
</feature>